<dbReference type="AlphaFoldDB" id="A0A3P1AZ84"/>
<dbReference type="PROSITE" id="PS50198">
    <property type="entry name" value="PPIC_PPIASE_2"/>
    <property type="match status" value="2"/>
</dbReference>
<dbReference type="Pfam" id="PF13616">
    <property type="entry name" value="Rotamase_3"/>
    <property type="match status" value="1"/>
</dbReference>
<proteinExistence type="predicted"/>
<dbReference type="InterPro" id="IPR046357">
    <property type="entry name" value="PPIase_dom_sf"/>
</dbReference>
<dbReference type="Proteomes" id="UP000268372">
    <property type="component" value="Unassembled WGS sequence"/>
</dbReference>
<dbReference type="Pfam" id="PF00639">
    <property type="entry name" value="Rotamase"/>
    <property type="match status" value="1"/>
</dbReference>
<keyword evidence="5" id="KW-1185">Reference proteome</keyword>
<keyword evidence="2" id="KW-0732">Signal</keyword>
<evidence type="ECO:0000259" key="3">
    <source>
        <dbReference type="PROSITE" id="PS50198"/>
    </source>
</evidence>
<organism evidence="4 5">
    <name type="scientific">Paenimyroides viscosum</name>
    <dbReference type="NCBI Taxonomy" id="2488729"/>
    <lineage>
        <taxon>Bacteria</taxon>
        <taxon>Pseudomonadati</taxon>
        <taxon>Bacteroidota</taxon>
        <taxon>Flavobacteriia</taxon>
        <taxon>Flavobacteriales</taxon>
        <taxon>Flavobacteriaceae</taxon>
        <taxon>Paenimyroides</taxon>
    </lineage>
</organism>
<keyword evidence="1" id="KW-0697">Rotamase</keyword>
<feature type="chain" id="PRO_5018263424" description="PpiC domain-containing protein" evidence="2">
    <location>
        <begin position="29"/>
        <end position="655"/>
    </location>
</feature>
<feature type="signal peptide" evidence="2">
    <location>
        <begin position="1"/>
        <end position="28"/>
    </location>
</feature>
<dbReference type="PANTHER" id="PTHR47245:SF2">
    <property type="entry name" value="PEPTIDYL-PROLYL CIS-TRANS ISOMERASE HP_0175-RELATED"/>
    <property type="match status" value="1"/>
</dbReference>
<evidence type="ECO:0000256" key="1">
    <source>
        <dbReference type="PROSITE-ProRule" id="PRU00278"/>
    </source>
</evidence>
<dbReference type="SUPFAM" id="SSF54534">
    <property type="entry name" value="FKBP-like"/>
    <property type="match status" value="2"/>
</dbReference>
<dbReference type="Pfam" id="PF13145">
    <property type="entry name" value="Rotamase_2"/>
    <property type="match status" value="1"/>
</dbReference>
<dbReference type="InterPro" id="IPR000297">
    <property type="entry name" value="PPIase_PpiC"/>
</dbReference>
<dbReference type="EMBL" id="RQTJ01000018">
    <property type="protein sequence ID" value="RRA93980.1"/>
    <property type="molecule type" value="Genomic_DNA"/>
</dbReference>
<dbReference type="Gene3D" id="3.10.50.40">
    <property type="match status" value="2"/>
</dbReference>
<accession>A0A3P1AZ84</accession>
<evidence type="ECO:0000313" key="5">
    <source>
        <dbReference type="Proteomes" id="UP000268372"/>
    </source>
</evidence>
<evidence type="ECO:0000313" key="4">
    <source>
        <dbReference type="EMBL" id="RRA93980.1"/>
    </source>
</evidence>
<dbReference type="GO" id="GO:0003755">
    <property type="term" value="F:peptidyl-prolyl cis-trans isomerase activity"/>
    <property type="evidence" value="ECO:0007669"/>
    <property type="project" value="UniProtKB-KW"/>
</dbReference>
<protein>
    <recommendedName>
        <fullName evidence="3">PpiC domain-containing protein</fullName>
    </recommendedName>
</protein>
<dbReference type="InterPro" id="IPR050245">
    <property type="entry name" value="PrsA_foldase"/>
</dbReference>
<gene>
    <name evidence="4" type="ORF">EG242_09365</name>
</gene>
<name>A0A3P1AZ84_9FLAO</name>
<feature type="domain" description="PpiC" evidence="3">
    <location>
        <begin position="236"/>
        <end position="336"/>
    </location>
</feature>
<comment type="caution">
    <text evidence="4">The sequence shown here is derived from an EMBL/GenBank/DDBJ whole genome shotgun (WGS) entry which is preliminary data.</text>
</comment>
<reference evidence="4 5" key="1">
    <citation type="submission" date="2018-11" db="EMBL/GenBank/DDBJ databases">
        <title>Flavobacterium sp. nov., YIM 102796 draft genome.</title>
        <authorList>
            <person name="Li G."/>
            <person name="Jiang Y."/>
        </authorList>
    </citation>
    <scope>NUCLEOTIDE SEQUENCE [LARGE SCALE GENOMIC DNA]</scope>
    <source>
        <strain evidence="4 5">YIM 102796</strain>
    </source>
</reference>
<sequence length="655" mass="76615">MKSTKIVMKLIKVTLNFLLLNLSITAFAQKPTDFLVTINDSVYNVGDFERLYNKNIDIIADESQKDIDTYFNLYKTYKLRLQNAYALEIDKLAKIEQELKVYRTELAEKYFINEKELDRLVNEALNRADFEVKASHILINVDEFAQPADTLKAYNKAIDVRNEILKGLSFENAAVKYSDDLSAKTNNGNLGYFSVFKMVYPFESGAYNTKIGEISLPVRSNFGYHLIKVYNKRETPKIKNIAHILVETKDKNNAEAKKKIDDIYKRLTVGDTFYDVAFHFSEDIHTCDKGGDIGIYNEGSLNIDGISDVLYDLNFNDAYSKPFLSQYGWHIVAVTNIKDKPTKEELKANYLRKIKSDSRSKILEKDLITHLREMYHFTVNEKNINATVPLFQRQELMNQPTVESNEATEMILATYSDQKITTKNILDHIYSFPKQYAAVKTDELLIKKAFDFYSLRKLKETYNNNLESNFPEFAHNLNEFKEGLVLFELLEQNIWNESAKDTVALQNYYQNNKTTYLQPANFIGEVYVFNSKSDAKTYHKLLKKNYKVKEADFPMVYKYQGRFYMNDKRLPENLDFNSLGKNVVKHNNNYYVFYIRDKKDEHQSNYEEVKNQVLSDYQKQYEDKYNQDLINKAQIKVNQPVLDQLKTKYNKKTLN</sequence>
<keyword evidence="1" id="KW-0413">Isomerase</keyword>
<dbReference type="PANTHER" id="PTHR47245">
    <property type="entry name" value="PEPTIDYLPROLYL ISOMERASE"/>
    <property type="match status" value="1"/>
</dbReference>
<feature type="domain" description="PpiC" evidence="3">
    <location>
        <begin position="129"/>
        <end position="231"/>
    </location>
</feature>
<evidence type="ECO:0000256" key="2">
    <source>
        <dbReference type="SAM" id="SignalP"/>
    </source>
</evidence>